<dbReference type="Pfam" id="PF05930">
    <property type="entry name" value="Phage_AlpA"/>
    <property type="match status" value="1"/>
</dbReference>
<accession>A0ABS0G9F8</accession>
<gene>
    <name evidence="1" type="ORF">I1A42_00170</name>
</gene>
<proteinExistence type="predicted"/>
<dbReference type="EMBL" id="JADPMR010000001">
    <property type="protein sequence ID" value="MBF8999001.1"/>
    <property type="molecule type" value="Genomic_DNA"/>
</dbReference>
<dbReference type="Gene3D" id="1.10.238.160">
    <property type="match status" value="1"/>
</dbReference>
<sequence length="49" mass="5508">MCLIRLKEVMAMTGLSRSYVYQLIGQGYFPQSISLGARAVAWVQSEVQQ</sequence>
<reference evidence="1 2" key="1">
    <citation type="submission" date="2020-11" db="EMBL/GenBank/DDBJ databases">
        <title>Vibrio nitrifigilis sp. nov., a marine nitrogen-fixing bacterium isolated from the lagoon sediment of an islet inside an atoll.</title>
        <authorList>
            <person name="Wang L.-T."/>
            <person name="Shieh W.Y."/>
        </authorList>
    </citation>
    <scope>NUCLEOTIDE SEQUENCE [LARGE SCALE GENOMIC DNA]</scope>
    <source>
        <strain evidence="1 2">NFV-1</strain>
    </source>
</reference>
<protein>
    <submittedName>
        <fullName evidence="1">AlpA family transcriptional regulator</fullName>
    </submittedName>
</protein>
<dbReference type="PANTHER" id="PTHR36154">
    <property type="entry name" value="DNA-BINDING TRANSCRIPTIONAL ACTIVATOR ALPA"/>
    <property type="match status" value="1"/>
</dbReference>
<evidence type="ECO:0000313" key="1">
    <source>
        <dbReference type="EMBL" id="MBF8999001.1"/>
    </source>
</evidence>
<name>A0ABS0G9F8_9VIBR</name>
<evidence type="ECO:0000313" key="2">
    <source>
        <dbReference type="Proteomes" id="UP000597206"/>
    </source>
</evidence>
<dbReference type="InterPro" id="IPR052931">
    <property type="entry name" value="Prophage_regulatory_activator"/>
</dbReference>
<organism evidence="1 2">
    <name type="scientific">Vibrio nitrifigilis</name>
    <dbReference type="NCBI Taxonomy" id="2789781"/>
    <lineage>
        <taxon>Bacteria</taxon>
        <taxon>Pseudomonadati</taxon>
        <taxon>Pseudomonadota</taxon>
        <taxon>Gammaproteobacteria</taxon>
        <taxon>Vibrionales</taxon>
        <taxon>Vibrionaceae</taxon>
        <taxon>Vibrio</taxon>
    </lineage>
</organism>
<keyword evidence="2" id="KW-1185">Reference proteome</keyword>
<dbReference type="Proteomes" id="UP000597206">
    <property type="component" value="Unassembled WGS sequence"/>
</dbReference>
<dbReference type="PANTHER" id="PTHR36154:SF1">
    <property type="entry name" value="DNA-BINDING TRANSCRIPTIONAL ACTIVATOR ALPA"/>
    <property type="match status" value="1"/>
</dbReference>
<dbReference type="InterPro" id="IPR010260">
    <property type="entry name" value="AlpA"/>
</dbReference>
<comment type="caution">
    <text evidence="1">The sequence shown here is derived from an EMBL/GenBank/DDBJ whole genome shotgun (WGS) entry which is preliminary data.</text>
</comment>